<dbReference type="PANTHER" id="PTHR41328:SF2">
    <property type="entry name" value="TERMINASE SMALL SUBUNIT"/>
    <property type="match status" value="1"/>
</dbReference>
<keyword evidence="1" id="KW-1188">Viral release from host cell</keyword>
<comment type="caution">
    <text evidence="3">The sequence shown here is derived from an EMBL/GenBank/DDBJ whole genome shotgun (WGS) entry which is preliminary data.</text>
</comment>
<keyword evidence="2" id="KW-0231">Viral genome packaging</keyword>
<evidence type="ECO:0000256" key="2">
    <source>
        <dbReference type="ARBA" id="ARBA00023219"/>
    </source>
</evidence>
<dbReference type="Gene3D" id="1.10.10.1400">
    <property type="entry name" value="Terminase, small subunit, N-terminal DNA-binding domain, HTH motif"/>
    <property type="match status" value="1"/>
</dbReference>
<dbReference type="EMBL" id="LAZR01000383">
    <property type="protein sequence ID" value="KKN71483.1"/>
    <property type="molecule type" value="Genomic_DNA"/>
</dbReference>
<proteinExistence type="predicted"/>
<dbReference type="AlphaFoldDB" id="A0A0F9W094"/>
<name>A0A0F9W094_9ZZZZ</name>
<dbReference type="GO" id="GO:0051276">
    <property type="term" value="P:chromosome organization"/>
    <property type="evidence" value="ECO:0007669"/>
    <property type="project" value="InterPro"/>
</dbReference>
<protein>
    <recommendedName>
        <fullName evidence="4">Terminase small subunit</fullName>
    </recommendedName>
</protein>
<gene>
    <name evidence="3" type="ORF">LCGC14_0420620</name>
</gene>
<dbReference type="Pfam" id="PF03592">
    <property type="entry name" value="Terminase_2"/>
    <property type="match status" value="1"/>
</dbReference>
<sequence length="173" mass="19470">MLTQKQETFCLEYFKTRDPDGSYILAGYSSKFADVNVHKLLKNTRVRQRLDELNQRAEDDAVAGVLERKKVLSEILRARMTDFIECGADGAWINIGLESTHSAALQEVTSRTEYDENGAHPTVITKLKLHDPVKSISELNKMGGDYPPERHVNLNVDVKFVIGRGYVTDGNNT</sequence>
<dbReference type="PANTHER" id="PTHR41328">
    <property type="entry name" value="TERMINASE SMALL SUBUNIT-RELATED"/>
    <property type="match status" value="1"/>
</dbReference>
<reference evidence="3" key="1">
    <citation type="journal article" date="2015" name="Nature">
        <title>Complex archaea that bridge the gap between prokaryotes and eukaryotes.</title>
        <authorList>
            <person name="Spang A."/>
            <person name="Saw J.H."/>
            <person name="Jorgensen S.L."/>
            <person name="Zaremba-Niedzwiedzka K."/>
            <person name="Martijn J."/>
            <person name="Lind A.E."/>
            <person name="van Eijk R."/>
            <person name="Schleper C."/>
            <person name="Guy L."/>
            <person name="Ettema T.J."/>
        </authorList>
    </citation>
    <scope>NUCLEOTIDE SEQUENCE</scope>
</reference>
<evidence type="ECO:0008006" key="4">
    <source>
        <dbReference type="Google" id="ProtNLM"/>
    </source>
</evidence>
<dbReference type="InterPro" id="IPR052404">
    <property type="entry name" value="SPP1-like_terminase"/>
</dbReference>
<evidence type="ECO:0000313" key="3">
    <source>
        <dbReference type="EMBL" id="KKN71483.1"/>
    </source>
</evidence>
<dbReference type="InterPro" id="IPR038713">
    <property type="entry name" value="Terminase_Gp1_N_sf"/>
</dbReference>
<dbReference type="InterPro" id="IPR005335">
    <property type="entry name" value="Terminase_ssu"/>
</dbReference>
<evidence type="ECO:0000256" key="1">
    <source>
        <dbReference type="ARBA" id="ARBA00022612"/>
    </source>
</evidence>
<organism evidence="3">
    <name type="scientific">marine sediment metagenome</name>
    <dbReference type="NCBI Taxonomy" id="412755"/>
    <lineage>
        <taxon>unclassified sequences</taxon>
        <taxon>metagenomes</taxon>
        <taxon>ecological metagenomes</taxon>
    </lineage>
</organism>
<accession>A0A0F9W094</accession>